<comment type="similarity">
    <text evidence="1">Belongs to the FHIP family.</text>
</comment>
<feature type="region of interest" description="Disordered" evidence="2">
    <location>
        <begin position="936"/>
        <end position="992"/>
    </location>
</feature>
<evidence type="ECO:0000256" key="1">
    <source>
        <dbReference type="ARBA" id="ARBA00024336"/>
    </source>
</evidence>
<keyword evidence="5" id="KW-1185">Reference proteome</keyword>
<feature type="region of interest" description="Disordered" evidence="2">
    <location>
        <begin position="526"/>
        <end position="566"/>
    </location>
</feature>
<organism evidence="4 5">
    <name type="scientific">Lentinus tigrinus ALCF2SS1-6</name>
    <dbReference type="NCBI Taxonomy" id="1328759"/>
    <lineage>
        <taxon>Eukaryota</taxon>
        <taxon>Fungi</taxon>
        <taxon>Dikarya</taxon>
        <taxon>Basidiomycota</taxon>
        <taxon>Agaricomycotina</taxon>
        <taxon>Agaricomycetes</taxon>
        <taxon>Polyporales</taxon>
        <taxon>Polyporaceae</taxon>
        <taxon>Lentinus</taxon>
    </lineage>
</organism>
<feature type="compositionally biased region" description="Low complexity" evidence="2">
    <location>
        <begin position="224"/>
        <end position="241"/>
    </location>
</feature>
<evidence type="ECO:0000313" key="5">
    <source>
        <dbReference type="Proteomes" id="UP000313359"/>
    </source>
</evidence>
<name>A0A5C2SRN3_9APHY</name>
<dbReference type="PANTHER" id="PTHR21705">
    <property type="entry name" value="RAI16 PROTEIN-RELATED"/>
    <property type="match status" value="1"/>
</dbReference>
<accession>A0A5C2SRN3</accession>
<feature type="region of interest" description="Disordered" evidence="2">
    <location>
        <begin position="372"/>
        <end position="415"/>
    </location>
</feature>
<dbReference type="OrthoDB" id="5350595at2759"/>
<dbReference type="Proteomes" id="UP000313359">
    <property type="component" value="Unassembled WGS sequence"/>
</dbReference>
<evidence type="ECO:0000259" key="3">
    <source>
        <dbReference type="Pfam" id="PF19314"/>
    </source>
</evidence>
<sequence>MDYFSKFLRSNTQPTPKAEIDHAQEFHKSWVLIKNTLLHPDERQLTRGIKSTDVPAHLQSMVDSLVWESTRTEEGTTGACLEYLLKNDVLGTLVKLSEADRPFGIQAEVLRAVQNMVVLLDEQFLVHSAVHKAVLRLLRSCVGDDLQEQLDGRNKPMGAAGNATRTQPSEYEEDLVNLLCILCSRIRTYRELLMIFFHDKQWYRPEPLFAVEEEDEEEEEEEVQSSTTEEATEQPAADATAQRPTSPAPSHQTDGSGLGSSTTKKPEYEFLLFNYLLRFVHREGHIGDFARAGLLFLMDVAMSPVDPSHKASEEDLRTSTSTMSTSDHDPNTDAALALAEYILDGDFSDVLAAGLAAVYSLLPTKLEVRPPTSADAAPGTAMILGSGTAPELPPEEREKLDAERERSRAMGLEESSSPDFKARLDHFLKLLEFLQDVFRRNKVHDSSDGSLDPSALVGSAIVQNILDAFRRVFLENILYPSVLECSEADGSAVAVMSYIEIMIRTLENGQLADLLVDFLMSEDNSEDLSSSRPRPHSMLNLGGKLPPSSMSQAELSKKAKQRRRKSTAMTLLEMEAPGARRQSSYFTSMGRFTLKDLLLTSLRSKSQPTATAALQLLQSLLLQYCTLCVDRLLVVIPDPQATSFPQPAILPDAFEDSPPRPVDDDDDDETFVYPGAEDTKEADPVRSKSVVVFSQPDTTYWTHEREMGLYLQLVSRVDPNHAEDAFSTGYDHYLRDALFSIQSQSCFRMDVDPEARAKLKHRLNPNDPVLSLVLESLRKFFSNTPETNMALTGVLATLALCPDRSLAGWLTFAPKESPTPSNVRDQDGMVPYEDDGDDRSIDFRIEEKLASEFNSLPASSLDEQSRPVIYSIFHGLVSQLERYRQMVEKFDQYLTERRQGLLFNENLTDALTLALDFETGVTPKSAGFGGALSMLSSPVEAPQRPKPKPKPSASSTIVSFLTPKKNKPAKPTPSEPTTPSRGGSRAVDASPFGPHYQKTGAIVVEPFLAPAPSSGPWTPAKSRKWNADEEDVFGSGGQWGENRTSQVVDDSDEEEEKSQITHVTLSHLLDNVVILEESIKELVAIIHARRSLGIDSIRYL</sequence>
<dbReference type="EMBL" id="ML122251">
    <property type="protein sequence ID" value="RPD66074.1"/>
    <property type="molecule type" value="Genomic_DNA"/>
</dbReference>
<dbReference type="Pfam" id="PF19314">
    <property type="entry name" value="DUF5917"/>
    <property type="match status" value="1"/>
</dbReference>
<dbReference type="InterPro" id="IPR019384">
    <property type="entry name" value="FHIP"/>
</dbReference>
<feature type="compositionally biased region" description="Basic and acidic residues" evidence="2">
    <location>
        <begin position="307"/>
        <end position="317"/>
    </location>
</feature>
<gene>
    <name evidence="4" type="ORF">L227DRAFT_570004</name>
</gene>
<feature type="compositionally biased region" description="Basic and acidic residues" evidence="2">
    <location>
        <begin position="394"/>
        <end position="408"/>
    </location>
</feature>
<dbReference type="InterPro" id="IPR045669">
    <property type="entry name" value="FHIP_C"/>
</dbReference>
<feature type="region of interest" description="Disordered" evidence="2">
    <location>
        <begin position="149"/>
        <end position="168"/>
    </location>
</feature>
<feature type="domain" description="FHF complex subunit HOOK-interacting protein C-terminal" evidence="3">
    <location>
        <begin position="767"/>
        <end position="811"/>
    </location>
</feature>
<dbReference type="PANTHER" id="PTHR21705:SF11">
    <property type="entry name" value="FHIP FAMILY PROTEIN CG3558"/>
    <property type="match status" value="1"/>
</dbReference>
<feature type="region of interest" description="Disordered" evidence="2">
    <location>
        <begin position="1032"/>
        <end position="1051"/>
    </location>
</feature>
<dbReference type="STRING" id="1328759.A0A5C2SRN3"/>
<feature type="compositionally biased region" description="Polar residues" evidence="2">
    <location>
        <begin position="242"/>
        <end position="262"/>
    </location>
</feature>
<feature type="region of interest" description="Disordered" evidence="2">
    <location>
        <begin position="646"/>
        <end position="666"/>
    </location>
</feature>
<feature type="region of interest" description="Disordered" evidence="2">
    <location>
        <begin position="211"/>
        <end position="262"/>
    </location>
</feature>
<proteinExistence type="inferred from homology"/>
<evidence type="ECO:0000313" key="4">
    <source>
        <dbReference type="EMBL" id="RPD66074.1"/>
    </source>
</evidence>
<dbReference type="AlphaFoldDB" id="A0A5C2SRN3"/>
<feature type="region of interest" description="Disordered" evidence="2">
    <location>
        <begin position="307"/>
        <end position="328"/>
    </location>
</feature>
<protein>
    <recommendedName>
        <fullName evidence="3">FHF complex subunit HOOK-interacting protein C-terminal domain-containing protein</fullName>
    </recommendedName>
</protein>
<dbReference type="Pfam" id="PF10257">
    <property type="entry name" value="RAI16-like"/>
    <property type="match status" value="1"/>
</dbReference>
<feature type="compositionally biased region" description="Acidic residues" evidence="2">
    <location>
        <begin position="211"/>
        <end position="223"/>
    </location>
</feature>
<evidence type="ECO:0000256" key="2">
    <source>
        <dbReference type="SAM" id="MobiDB-lite"/>
    </source>
</evidence>
<reference evidence="4" key="1">
    <citation type="journal article" date="2018" name="Genome Biol. Evol.">
        <title>Genomics and development of Lentinus tigrinus, a white-rot wood-decaying mushroom with dimorphic fruiting bodies.</title>
        <authorList>
            <person name="Wu B."/>
            <person name="Xu Z."/>
            <person name="Knudson A."/>
            <person name="Carlson A."/>
            <person name="Chen N."/>
            <person name="Kovaka S."/>
            <person name="LaButti K."/>
            <person name="Lipzen A."/>
            <person name="Pennachio C."/>
            <person name="Riley R."/>
            <person name="Schakwitz W."/>
            <person name="Umezawa K."/>
            <person name="Ohm R.A."/>
            <person name="Grigoriev I.V."/>
            <person name="Nagy L.G."/>
            <person name="Gibbons J."/>
            <person name="Hibbett D."/>
        </authorList>
    </citation>
    <scope>NUCLEOTIDE SEQUENCE [LARGE SCALE GENOMIC DNA]</scope>
    <source>
        <strain evidence="4">ALCF2SS1-6</strain>
    </source>
</reference>